<dbReference type="Gene3D" id="6.10.140.2220">
    <property type="match status" value="1"/>
</dbReference>
<dbReference type="Proteomes" id="UP000274756">
    <property type="component" value="Unassembled WGS sequence"/>
</dbReference>
<dbReference type="AlphaFoldDB" id="A0A0N4UBQ0"/>
<name>A0A0N4UBQ0_DRAME</name>
<dbReference type="Pfam" id="PF01753">
    <property type="entry name" value="zf-MYND"/>
    <property type="match status" value="1"/>
</dbReference>
<dbReference type="GO" id="GO:0016579">
    <property type="term" value="P:protein deubiquitination"/>
    <property type="evidence" value="ECO:0007669"/>
    <property type="project" value="InterPro"/>
</dbReference>
<evidence type="ECO:0000313" key="12">
    <source>
        <dbReference type="WBParaSite" id="DME_0000464501-mRNA-1"/>
    </source>
</evidence>
<keyword evidence="5" id="KW-0862">Zinc</keyword>
<dbReference type="WBParaSite" id="DME_0000464501-mRNA-1">
    <property type="protein sequence ID" value="DME_0000464501-mRNA-1"/>
    <property type="gene ID" value="DME_0000464501"/>
</dbReference>
<keyword evidence="4 6" id="KW-0863">Zinc-finger</keyword>
<evidence type="ECO:0000256" key="3">
    <source>
        <dbReference type="ARBA" id="ARBA00022723"/>
    </source>
</evidence>
<evidence type="ECO:0000256" key="5">
    <source>
        <dbReference type="ARBA" id="ARBA00022833"/>
    </source>
</evidence>
<dbReference type="InterPro" id="IPR028889">
    <property type="entry name" value="USP"/>
</dbReference>
<dbReference type="InterPro" id="IPR018200">
    <property type="entry name" value="USP_CS"/>
</dbReference>
<evidence type="ECO:0000256" key="4">
    <source>
        <dbReference type="ARBA" id="ARBA00022771"/>
    </source>
</evidence>
<dbReference type="PROSITE" id="PS50865">
    <property type="entry name" value="ZF_MYND_2"/>
    <property type="match status" value="1"/>
</dbReference>
<dbReference type="PROSITE" id="PS00973">
    <property type="entry name" value="USP_2"/>
    <property type="match status" value="1"/>
</dbReference>
<organism evidence="10 12">
    <name type="scientific">Dracunculus medinensis</name>
    <name type="common">Guinea worm</name>
    <dbReference type="NCBI Taxonomy" id="318479"/>
    <lineage>
        <taxon>Eukaryota</taxon>
        <taxon>Metazoa</taxon>
        <taxon>Ecdysozoa</taxon>
        <taxon>Nematoda</taxon>
        <taxon>Chromadorea</taxon>
        <taxon>Rhabditida</taxon>
        <taxon>Spirurina</taxon>
        <taxon>Dracunculoidea</taxon>
        <taxon>Dracunculidae</taxon>
        <taxon>Dracunculus</taxon>
    </lineage>
</organism>
<dbReference type="SUPFAM" id="SSF54001">
    <property type="entry name" value="Cysteine proteinases"/>
    <property type="match status" value="1"/>
</dbReference>
<feature type="domain" description="USP" evidence="7">
    <location>
        <begin position="1"/>
        <end position="629"/>
    </location>
</feature>
<dbReference type="EC" id="3.4.19.12" evidence="2"/>
<sequence length="655" mass="75226">MLSIDWNHYKKDINSINPLGFGGRLAEAFAEFMKKVWSCMHRMTEPAAIKELVAEKASQFANFAQHDAHEFMSFLIDGLHEDLNRIRSKPNTNTIEPRGRPDYEVSKEAWSNYLMRNDSIFVDLFHGQLKSRLQCPRCNQISITFDPFVYLAVPFPKEKRSLWIYFWPLDPFLKPVKLNIRVSADANVSEVLSSVSHLVNVLTKSLRMIEVSNHRISKIFRADDSASQILPTDVIYVFQVHDPLDCNEEVVELFVIQRLLYHKSIVRACANCHTTETSLKVCDGCYDSFYCKRECQRQHWISEHKDRCKLRSHVEYVGEPFIISLPKSKVTYANIIRNLESRCRYSVNVFQPPIETKDPPDSPSSSAIASSETCSTLSSTVNGVRHPMVQKSARPIGVKRQMVLGEPRNKQFYDSHLFLVRKLQSAENVLGPIIAATDDELTIQSSTVLSINWMNMKNGKDYLTVESKEEVDVDEDKTAYYQRISATSTNRNASTSNPSLYDMLSMFSETERLKPEESWYCNKCKEHVEATKQLMLYRLPPILIIQLKSLQKISKSFKSIKETLYDLTGVVCHSGSSYFGHYVSMGRLQSLDGKMTEIDWRLFDDSVVTRIQPSRVQSADAYLLFYKQRGSNTERVLKRNYNLDLVNVPSSSHSN</sequence>
<dbReference type="InterPro" id="IPR038765">
    <property type="entry name" value="Papain-like_cys_pep_sf"/>
</dbReference>
<dbReference type="PANTHER" id="PTHR21646">
    <property type="entry name" value="UBIQUITIN CARBOXYL-TERMINAL HYDROLASE"/>
    <property type="match status" value="1"/>
</dbReference>
<dbReference type="Pfam" id="PF00443">
    <property type="entry name" value="UCH"/>
    <property type="match status" value="1"/>
</dbReference>
<dbReference type="InterPro" id="IPR050185">
    <property type="entry name" value="Ub_carboxyl-term_hydrolase"/>
</dbReference>
<evidence type="ECO:0000256" key="1">
    <source>
        <dbReference type="ARBA" id="ARBA00000707"/>
    </source>
</evidence>
<dbReference type="GO" id="GO:0008270">
    <property type="term" value="F:zinc ion binding"/>
    <property type="evidence" value="ECO:0007669"/>
    <property type="project" value="UniProtKB-KW"/>
</dbReference>
<dbReference type="PROSITE" id="PS01360">
    <property type="entry name" value="ZF_MYND_1"/>
    <property type="match status" value="1"/>
</dbReference>
<evidence type="ECO:0000256" key="6">
    <source>
        <dbReference type="PROSITE-ProRule" id="PRU00134"/>
    </source>
</evidence>
<keyword evidence="11" id="KW-1185">Reference proteome</keyword>
<gene>
    <name evidence="9" type="ORF">DME_LOCUS8528</name>
</gene>
<dbReference type="EMBL" id="UYYG01001169">
    <property type="protein sequence ID" value="VDN58555.1"/>
    <property type="molecule type" value="Genomic_DNA"/>
</dbReference>
<dbReference type="PANTHER" id="PTHR21646:SF74">
    <property type="entry name" value="UBIQUITIN CARBOXYL-TERMINAL HYDROLASE 19"/>
    <property type="match status" value="1"/>
</dbReference>
<evidence type="ECO:0000259" key="7">
    <source>
        <dbReference type="PROSITE" id="PS50235"/>
    </source>
</evidence>
<accession>A0A0N4UBQ0</accession>
<protein>
    <recommendedName>
        <fullName evidence="2">ubiquitinyl hydrolase 1</fullName>
        <ecNumber evidence="2">3.4.19.12</ecNumber>
    </recommendedName>
</protein>
<keyword evidence="3" id="KW-0479">Metal-binding</keyword>
<dbReference type="Proteomes" id="UP000038040">
    <property type="component" value="Unplaced"/>
</dbReference>
<dbReference type="OrthoDB" id="265776at2759"/>
<feature type="domain" description="MYND-type" evidence="8">
    <location>
        <begin position="269"/>
        <end position="308"/>
    </location>
</feature>
<dbReference type="GO" id="GO:0004843">
    <property type="term" value="F:cysteine-type deubiquitinase activity"/>
    <property type="evidence" value="ECO:0007669"/>
    <property type="project" value="UniProtKB-EC"/>
</dbReference>
<comment type="catalytic activity">
    <reaction evidence="1">
        <text>Thiol-dependent hydrolysis of ester, thioester, amide, peptide and isopeptide bonds formed by the C-terminal Gly of ubiquitin (a 76-residue protein attached to proteins as an intracellular targeting signal).</text>
        <dbReference type="EC" id="3.4.19.12"/>
    </reaction>
</comment>
<dbReference type="InterPro" id="IPR002893">
    <property type="entry name" value="Znf_MYND"/>
</dbReference>
<dbReference type="PROSITE" id="PS50235">
    <property type="entry name" value="USP_3"/>
    <property type="match status" value="1"/>
</dbReference>
<dbReference type="STRING" id="318479.A0A0N4UBQ0"/>
<evidence type="ECO:0000313" key="9">
    <source>
        <dbReference type="EMBL" id="VDN58555.1"/>
    </source>
</evidence>
<dbReference type="SUPFAM" id="SSF144232">
    <property type="entry name" value="HIT/MYND zinc finger-like"/>
    <property type="match status" value="1"/>
</dbReference>
<reference evidence="9 11" key="2">
    <citation type="submission" date="2018-11" db="EMBL/GenBank/DDBJ databases">
        <authorList>
            <consortium name="Pathogen Informatics"/>
        </authorList>
    </citation>
    <scope>NUCLEOTIDE SEQUENCE [LARGE SCALE GENOMIC DNA]</scope>
</reference>
<evidence type="ECO:0000313" key="11">
    <source>
        <dbReference type="Proteomes" id="UP000274756"/>
    </source>
</evidence>
<dbReference type="Gene3D" id="3.90.70.10">
    <property type="entry name" value="Cysteine proteinases"/>
    <property type="match status" value="2"/>
</dbReference>
<proteinExistence type="predicted"/>
<evidence type="ECO:0000313" key="10">
    <source>
        <dbReference type="Proteomes" id="UP000038040"/>
    </source>
</evidence>
<evidence type="ECO:0000259" key="8">
    <source>
        <dbReference type="PROSITE" id="PS50865"/>
    </source>
</evidence>
<dbReference type="InterPro" id="IPR001394">
    <property type="entry name" value="Peptidase_C19_UCH"/>
</dbReference>
<reference evidence="12" key="1">
    <citation type="submission" date="2016-04" db="UniProtKB">
        <authorList>
            <consortium name="WormBaseParasite"/>
        </authorList>
    </citation>
    <scope>IDENTIFICATION</scope>
</reference>
<evidence type="ECO:0000256" key="2">
    <source>
        <dbReference type="ARBA" id="ARBA00012759"/>
    </source>
</evidence>